<sequence length="78" mass="8832">MSANISDVLCRFAPDLAPVLIEFATITNHHFSNVPVDILMRNFKSLEQVISGTDQSVKQKKEELEKMRAIIDILVKPH</sequence>
<reference evidence="1 2" key="1">
    <citation type="journal article" date="2016" name="Nat. Commun.">
        <title>Thousands of microbial genomes shed light on interconnected biogeochemical processes in an aquifer system.</title>
        <authorList>
            <person name="Anantharaman K."/>
            <person name="Brown C.T."/>
            <person name="Hug L.A."/>
            <person name="Sharon I."/>
            <person name="Castelle C.J."/>
            <person name="Probst A.J."/>
            <person name="Thomas B.C."/>
            <person name="Singh A."/>
            <person name="Wilkins M.J."/>
            <person name="Karaoz U."/>
            <person name="Brodie E.L."/>
            <person name="Williams K.H."/>
            <person name="Hubbard S.S."/>
            <person name="Banfield J.F."/>
        </authorList>
    </citation>
    <scope>NUCLEOTIDE SEQUENCE [LARGE SCALE GENOMIC DNA]</scope>
</reference>
<proteinExistence type="predicted"/>
<gene>
    <name evidence="1" type="ORF">A2909_02490</name>
</gene>
<evidence type="ECO:0000313" key="1">
    <source>
        <dbReference type="EMBL" id="OHA14331.1"/>
    </source>
</evidence>
<organism evidence="1 2">
    <name type="scientific">Candidatus Tagabacteria bacterium RIFCSPLOWO2_01_FULL_39_11</name>
    <dbReference type="NCBI Taxonomy" id="1802295"/>
    <lineage>
        <taxon>Bacteria</taxon>
        <taxon>Candidatus Tagaibacteriota</taxon>
    </lineage>
</organism>
<dbReference type="AlphaFoldDB" id="A0A1G2LU43"/>
<accession>A0A1G2LU43</accession>
<protein>
    <submittedName>
        <fullName evidence="1">Uncharacterized protein</fullName>
    </submittedName>
</protein>
<name>A0A1G2LU43_9BACT</name>
<comment type="caution">
    <text evidence="1">The sequence shown here is derived from an EMBL/GenBank/DDBJ whole genome shotgun (WGS) entry which is preliminary data.</text>
</comment>
<evidence type="ECO:0000313" key="2">
    <source>
        <dbReference type="Proteomes" id="UP000178302"/>
    </source>
</evidence>
<dbReference type="Proteomes" id="UP000178302">
    <property type="component" value="Unassembled WGS sequence"/>
</dbReference>
<dbReference type="EMBL" id="MHQZ01000012">
    <property type="protein sequence ID" value="OHA14331.1"/>
    <property type="molecule type" value="Genomic_DNA"/>
</dbReference>